<sequence length="233" mass="25666">MAAKISTLILKVDLDCHLCYKKIRKTLSKLQEKEPIQSIVYDEKNNTVLVSGPFDPHRMIKKICCKACKVIKDIQIKADKPKEAEPPKEKPKEKPAEPVKEKPKEKPAEPVKEKPKEKPAEPVKEKPKEKTVESEPVDTQERLPVGVQTAGFGPGCQPFWPGGPGCYCRPWYEGYYGDYRGCTCGCGGGYGPYGWAPERPPIVVYGGPAYGGGGGACCKFICEEDPQSSCSVM</sequence>
<comment type="caution">
    <text evidence="4">The sequence shown here is derived from an EMBL/GenBank/DDBJ whole genome shotgun (WGS) entry which is preliminary data.</text>
</comment>
<keyword evidence="5" id="KW-1185">Reference proteome</keyword>
<evidence type="ECO:0000313" key="4">
    <source>
        <dbReference type="EMBL" id="KAJ6827864.1"/>
    </source>
</evidence>
<reference evidence="4" key="1">
    <citation type="journal article" date="2023" name="GigaByte">
        <title>Genome assembly of the bearded iris, Iris pallida Lam.</title>
        <authorList>
            <person name="Bruccoleri R.E."/>
            <person name="Oakeley E.J."/>
            <person name="Faust A.M.E."/>
            <person name="Altorfer M."/>
            <person name="Dessus-Babus S."/>
            <person name="Burckhardt D."/>
            <person name="Oertli M."/>
            <person name="Naumann U."/>
            <person name="Petersen F."/>
            <person name="Wong J."/>
        </authorList>
    </citation>
    <scope>NUCLEOTIDE SEQUENCE</scope>
    <source>
        <strain evidence="4">GSM-AAB239-AS_SAM_17_03QT</strain>
    </source>
</reference>
<dbReference type="Gene3D" id="3.30.70.100">
    <property type="match status" value="1"/>
</dbReference>
<dbReference type="InterPro" id="IPR036163">
    <property type="entry name" value="HMA_dom_sf"/>
</dbReference>
<dbReference type="Proteomes" id="UP001140949">
    <property type="component" value="Unassembled WGS sequence"/>
</dbReference>
<reference evidence="4" key="2">
    <citation type="submission" date="2023-04" db="EMBL/GenBank/DDBJ databases">
        <authorList>
            <person name="Bruccoleri R.E."/>
            <person name="Oakeley E.J."/>
            <person name="Faust A.-M."/>
            <person name="Dessus-Babus S."/>
            <person name="Altorfer M."/>
            <person name="Burckhardt D."/>
            <person name="Oertli M."/>
            <person name="Naumann U."/>
            <person name="Petersen F."/>
            <person name="Wong J."/>
        </authorList>
    </citation>
    <scope>NUCLEOTIDE SEQUENCE</scope>
    <source>
        <strain evidence="4">GSM-AAB239-AS_SAM_17_03QT</strain>
        <tissue evidence="4">Leaf</tissue>
    </source>
</reference>
<feature type="region of interest" description="Disordered" evidence="1">
    <location>
        <begin position="79"/>
        <end position="139"/>
    </location>
</feature>
<dbReference type="GO" id="GO:0046872">
    <property type="term" value="F:metal ion binding"/>
    <property type="evidence" value="ECO:0007669"/>
    <property type="project" value="InterPro"/>
</dbReference>
<dbReference type="PANTHER" id="PTHR47488">
    <property type="entry name" value="HEAVY METAL TRANSPORT/DETOXIFICATION SUPERFAMILY PROTEIN"/>
    <property type="match status" value="1"/>
</dbReference>
<dbReference type="EMBL" id="JANAVB010019800">
    <property type="protein sequence ID" value="KAJ6827864.1"/>
    <property type="molecule type" value="Genomic_DNA"/>
</dbReference>
<protein>
    <submittedName>
        <fullName evidence="4">Protein PYRICULARIA ORYZAE RESISTANCE 21-like</fullName>
    </submittedName>
</protein>
<evidence type="ECO:0000313" key="5">
    <source>
        <dbReference type="Proteomes" id="UP001140949"/>
    </source>
</evidence>
<dbReference type="EMBL" id="JANAVB010028820">
    <property type="protein sequence ID" value="KAJ6815484.1"/>
    <property type="molecule type" value="Genomic_DNA"/>
</dbReference>
<evidence type="ECO:0000256" key="1">
    <source>
        <dbReference type="SAM" id="MobiDB-lite"/>
    </source>
</evidence>
<feature type="domain" description="HMA" evidence="2">
    <location>
        <begin position="5"/>
        <end position="75"/>
    </location>
</feature>
<proteinExistence type="predicted"/>
<evidence type="ECO:0000259" key="2">
    <source>
        <dbReference type="PROSITE" id="PS50846"/>
    </source>
</evidence>
<evidence type="ECO:0000313" key="3">
    <source>
        <dbReference type="EMBL" id="KAJ6815484.1"/>
    </source>
</evidence>
<dbReference type="AlphaFoldDB" id="A0AAX6GGK4"/>
<feature type="compositionally biased region" description="Basic and acidic residues" evidence="1">
    <location>
        <begin position="79"/>
        <end position="133"/>
    </location>
</feature>
<dbReference type="PANTHER" id="PTHR47488:SF7">
    <property type="entry name" value="HEAVY METAL TRANSPORT_DETOXIFICATION SUPERFAMILY PROTEIN"/>
    <property type="match status" value="1"/>
</dbReference>
<dbReference type="PROSITE" id="PS50846">
    <property type="entry name" value="HMA_2"/>
    <property type="match status" value="1"/>
</dbReference>
<dbReference type="GO" id="GO:1900150">
    <property type="term" value="P:regulation of defense response to fungus"/>
    <property type="evidence" value="ECO:0007669"/>
    <property type="project" value="InterPro"/>
</dbReference>
<name>A0AAX6GGK4_IRIPA</name>
<dbReference type="InterPro" id="IPR044169">
    <property type="entry name" value="PI21"/>
</dbReference>
<dbReference type="InterPro" id="IPR006121">
    <property type="entry name" value="HMA_dom"/>
</dbReference>
<accession>A0AAX6GGK4</accession>
<dbReference type="SUPFAM" id="SSF55008">
    <property type="entry name" value="HMA, heavy metal-associated domain"/>
    <property type="match status" value="1"/>
</dbReference>
<gene>
    <name evidence="3" type="ORF">M6B38_133280</name>
    <name evidence="4" type="ORF">M6B38_365395</name>
</gene>
<organism evidence="4 5">
    <name type="scientific">Iris pallida</name>
    <name type="common">Sweet iris</name>
    <dbReference type="NCBI Taxonomy" id="29817"/>
    <lineage>
        <taxon>Eukaryota</taxon>
        <taxon>Viridiplantae</taxon>
        <taxon>Streptophyta</taxon>
        <taxon>Embryophyta</taxon>
        <taxon>Tracheophyta</taxon>
        <taxon>Spermatophyta</taxon>
        <taxon>Magnoliopsida</taxon>
        <taxon>Liliopsida</taxon>
        <taxon>Asparagales</taxon>
        <taxon>Iridaceae</taxon>
        <taxon>Iridoideae</taxon>
        <taxon>Irideae</taxon>
        <taxon>Iris</taxon>
    </lineage>
</organism>